<evidence type="ECO:0000256" key="1">
    <source>
        <dbReference type="SAM" id="MobiDB-lite"/>
    </source>
</evidence>
<protein>
    <submittedName>
        <fullName evidence="2">Uncharacterized protein</fullName>
    </submittedName>
</protein>
<proteinExistence type="predicted"/>
<keyword evidence="3" id="KW-1185">Reference proteome</keyword>
<gene>
    <name evidence="2" type="ORF">AVEN_105824_1</name>
</gene>
<comment type="caution">
    <text evidence="2">The sequence shown here is derived from an EMBL/GenBank/DDBJ whole genome shotgun (WGS) entry which is preliminary data.</text>
</comment>
<sequence length="74" mass="8483">KACRSSLSLTLYTHAHIKKERGDSVSDTLILDGDEIIERVVGKKKDGEEERGDEDDSQIREVTWEEQTKDCRFS</sequence>
<organism evidence="2 3">
    <name type="scientific">Araneus ventricosus</name>
    <name type="common">Orbweaver spider</name>
    <name type="synonym">Epeira ventricosa</name>
    <dbReference type="NCBI Taxonomy" id="182803"/>
    <lineage>
        <taxon>Eukaryota</taxon>
        <taxon>Metazoa</taxon>
        <taxon>Ecdysozoa</taxon>
        <taxon>Arthropoda</taxon>
        <taxon>Chelicerata</taxon>
        <taxon>Arachnida</taxon>
        <taxon>Araneae</taxon>
        <taxon>Araneomorphae</taxon>
        <taxon>Entelegynae</taxon>
        <taxon>Araneoidea</taxon>
        <taxon>Araneidae</taxon>
        <taxon>Araneus</taxon>
    </lineage>
</organism>
<evidence type="ECO:0000313" key="2">
    <source>
        <dbReference type="EMBL" id="GBO28681.1"/>
    </source>
</evidence>
<dbReference type="AlphaFoldDB" id="A0A4Y2VVH0"/>
<feature type="non-terminal residue" evidence="2">
    <location>
        <position position="1"/>
    </location>
</feature>
<name>A0A4Y2VVH0_ARAVE</name>
<dbReference type="Proteomes" id="UP000499080">
    <property type="component" value="Unassembled WGS sequence"/>
</dbReference>
<dbReference type="EMBL" id="BGPR01051774">
    <property type="protein sequence ID" value="GBO28681.1"/>
    <property type="molecule type" value="Genomic_DNA"/>
</dbReference>
<accession>A0A4Y2VVH0</accession>
<feature type="region of interest" description="Disordered" evidence="1">
    <location>
        <begin position="42"/>
        <end position="61"/>
    </location>
</feature>
<reference evidence="2 3" key="1">
    <citation type="journal article" date="2019" name="Sci. Rep.">
        <title>Orb-weaving spider Araneus ventricosus genome elucidates the spidroin gene catalogue.</title>
        <authorList>
            <person name="Kono N."/>
            <person name="Nakamura H."/>
            <person name="Ohtoshi R."/>
            <person name="Moran D.A.P."/>
            <person name="Shinohara A."/>
            <person name="Yoshida Y."/>
            <person name="Fujiwara M."/>
            <person name="Mori M."/>
            <person name="Tomita M."/>
            <person name="Arakawa K."/>
        </authorList>
    </citation>
    <scope>NUCLEOTIDE SEQUENCE [LARGE SCALE GENOMIC DNA]</scope>
</reference>
<evidence type="ECO:0000313" key="3">
    <source>
        <dbReference type="Proteomes" id="UP000499080"/>
    </source>
</evidence>